<gene>
    <name evidence="1" type="ORF">SAMN04487936_10299</name>
</gene>
<reference evidence="2" key="1">
    <citation type="submission" date="2016-10" db="EMBL/GenBank/DDBJ databases">
        <authorList>
            <person name="Varghese N."/>
            <person name="Submissions S."/>
        </authorList>
    </citation>
    <scope>NUCLEOTIDE SEQUENCE [LARGE SCALE GENOMIC DNA]</scope>
    <source>
        <strain evidence="2">CGMCC 1.3704</strain>
    </source>
</reference>
<dbReference type="AlphaFoldDB" id="A0A1I3R727"/>
<keyword evidence="2" id="KW-1185">Reference proteome</keyword>
<evidence type="ECO:0000313" key="1">
    <source>
        <dbReference type="EMBL" id="SFJ42128.1"/>
    </source>
</evidence>
<name>A0A1I3R727_HALDA</name>
<evidence type="ECO:0000313" key="2">
    <source>
        <dbReference type="Proteomes" id="UP000183557"/>
    </source>
</evidence>
<dbReference type="EMBL" id="FOSB01000002">
    <property type="protein sequence ID" value="SFJ42128.1"/>
    <property type="molecule type" value="Genomic_DNA"/>
</dbReference>
<protein>
    <submittedName>
        <fullName evidence="1">Uncharacterized protein</fullName>
    </submittedName>
</protein>
<dbReference type="RefSeq" id="WP_244151487.1">
    <property type="nucleotide sequence ID" value="NZ_FOSB01000002.1"/>
</dbReference>
<accession>A0A1I3R727</accession>
<organism evidence="1 2">
    <name type="scientific">Halobacillus dabanensis</name>
    <dbReference type="NCBI Taxonomy" id="240302"/>
    <lineage>
        <taxon>Bacteria</taxon>
        <taxon>Bacillati</taxon>
        <taxon>Bacillota</taxon>
        <taxon>Bacilli</taxon>
        <taxon>Bacillales</taxon>
        <taxon>Bacillaceae</taxon>
        <taxon>Halobacillus</taxon>
    </lineage>
</organism>
<proteinExistence type="predicted"/>
<dbReference type="Proteomes" id="UP000183557">
    <property type="component" value="Unassembled WGS sequence"/>
</dbReference>
<sequence>MIQPEKSRLVQEVADEIYEAYPFLWEKFGQNGRDRTEEDNYHHLDHLQAAYEMDSVDFFIDYTDWLNTVLTSRNVSTSLIIDNYERLIRLINQMDLVDENEKRVFVHYLENALKHLHSLLKR</sequence>